<gene>
    <name evidence="2" type="ORF">ISN45_Aa05g023360</name>
</gene>
<accession>A0A8T1ZQV9</accession>
<dbReference type="InterPro" id="IPR026960">
    <property type="entry name" value="RVT-Znf"/>
</dbReference>
<dbReference type="PANTHER" id="PTHR42733:SF8">
    <property type="entry name" value="DJ-1 PROTEIN HOMOLOG F"/>
    <property type="match status" value="1"/>
</dbReference>
<organism evidence="2 3">
    <name type="scientific">Arabidopsis thaliana x Arabidopsis arenosa</name>
    <dbReference type="NCBI Taxonomy" id="1240361"/>
    <lineage>
        <taxon>Eukaryota</taxon>
        <taxon>Viridiplantae</taxon>
        <taxon>Streptophyta</taxon>
        <taxon>Embryophyta</taxon>
        <taxon>Tracheophyta</taxon>
        <taxon>Spermatophyta</taxon>
        <taxon>Magnoliopsida</taxon>
        <taxon>eudicotyledons</taxon>
        <taxon>Gunneridae</taxon>
        <taxon>Pentapetalae</taxon>
        <taxon>rosids</taxon>
        <taxon>malvids</taxon>
        <taxon>Brassicales</taxon>
        <taxon>Brassicaceae</taxon>
        <taxon>Camelineae</taxon>
        <taxon>Arabidopsis</taxon>
    </lineage>
</organism>
<evidence type="ECO:0000313" key="2">
    <source>
        <dbReference type="EMBL" id="KAG7560854.1"/>
    </source>
</evidence>
<dbReference type="Pfam" id="PF00078">
    <property type="entry name" value="RVT_1"/>
    <property type="match status" value="1"/>
</dbReference>
<dbReference type="Proteomes" id="UP000694240">
    <property type="component" value="Chromosome 10"/>
</dbReference>
<feature type="domain" description="Reverse transcriptase" evidence="1">
    <location>
        <begin position="886"/>
        <end position="1164"/>
    </location>
</feature>
<dbReference type="Pfam" id="PF14111">
    <property type="entry name" value="DUF4283"/>
    <property type="match status" value="1"/>
</dbReference>
<protein>
    <submittedName>
        <fullName evidence="2">DJ-1/PfpI</fullName>
    </submittedName>
</protein>
<dbReference type="InterPro" id="IPR025558">
    <property type="entry name" value="DUF4283"/>
</dbReference>
<dbReference type="EMBL" id="JAEFBK010000010">
    <property type="protein sequence ID" value="KAG7560854.1"/>
    <property type="molecule type" value="Genomic_DNA"/>
</dbReference>
<dbReference type="PANTHER" id="PTHR42733">
    <property type="entry name" value="DJ-1 PROTEIN"/>
    <property type="match status" value="1"/>
</dbReference>
<dbReference type="CDD" id="cd03169">
    <property type="entry name" value="GATase1_PfpI_1"/>
    <property type="match status" value="2"/>
</dbReference>
<name>A0A8T1ZQV9_9BRAS</name>
<proteinExistence type="predicted"/>
<dbReference type="PROSITE" id="PS50878">
    <property type="entry name" value="RT_POL"/>
    <property type="match status" value="1"/>
</dbReference>
<comment type="caution">
    <text evidence="2">The sequence shown here is derived from an EMBL/GenBank/DDBJ whole genome shotgun (WGS) entry which is preliminary data.</text>
</comment>
<reference evidence="2 3" key="1">
    <citation type="submission" date="2020-12" db="EMBL/GenBank/DDBJ databases">
        <title>Concerted genomic and epigenomic changes stabilize Arabidopsis allopolyploids.</title>
        <authorList>
            <person name="Chen Z."/>
        </authorList>
    </citation>
    <scope>NUCLEOTIDE SEQUENCE [LARGE SCALE GENOMIC DNA]</scope>
    <source>
        <strain evidence="2">Allo738</strain>
        <tissue evidence="2">Leaf</tissue>
    </source>
</reference>
<dbReference type="InterPro" id="IPR002818">
    <property type="entry name" value="DJ-1/PfpI"/>
</dbReference>
<dbReference type="CDD" id="cd01650">
    <property type="entry name" value="RT_nLTR_like"/>
    <property type="match status" value="1"/>
</dbReference>
<dbReference type="InterPro" id="IPR000477">
    <property type="entry name" value="RT_dom"/>
</dbReference>
<keyword evidence="3" id="KW-1185">Reference proteome</keyword>
<dbReference type="InterPro" id="IPR006286">
    <property type="entry name" value="C56_PfpI-like"/>
</dbReference>
<sequence>MEVQGGGSDVSVAVSSQSKEVSGPKSYANVVGSRPRLAKLDFEVSVIDGKPTVAVPDSILDDSVPLWEDFLIGRFTSTAPHVAKIHVIVNKIWNLGDKNIKIDVYSVNDTTVKFRIRNVSARLRALRRGMWNICEQPMIVSKWTPIVEDAQPEIKTMPLWVIIKNVPHSMFTWQGLSFLASPVGEPKRLHPETELVSNFEEAKIFVEVDLSKELPKTYFFQVRGKEVRVEFEYPWLPHRCGICRKWGHFDDGCLLSLTKAASPRRGSCSPASRRESHVAALRLNTSNVAVVSSGDAKAPTSEDLGLNQNRDLTLSLNGGDVSVKDISGKEAESPVSPAGEQQVDLNKGEWTKVTGSGGKSAKSSPRLIYGQVRIVSPSRYDALRDNREEGEFIPPEVSNVETESSVIPVLAKEAETGQASEPIQDSSKEVKENRVGKVLDKTFGDWSLVTNYEFSRLGRIWVTWNKQTKMQVVFKSGQMITCAVQLQGFEEDFWCSFIYALNTVEERKELWRDIKQQHDLALIRGKSWSCFGDFNETIDLEEHSHSDFAPMVTSGMRDFQDVIRYCSLREMRAHGPLFTWCNKREHGLICKKLDRVLQNGDWFRTFPQSYYVMEPGGCSDHLRGKLFLSSEFQKPKAPFKFTNIIASHSEFITKVEEYWRETPVLFQSTFSLFRFSKKLKLLKPILRELSRRELANISQRSAEAYEELCSKQLSSLSNPTPQEINAEAQAHERWEKVAGLEENYLKQKSKLHWLHVGDKNNKVFYNAISERHSQNFIHEIIDENGNCLKNMEDIKAEGVRFFSHLLSHQPSDFTGISVDDLRELLTFRCSTQEQEQLLVDVTEEEVKQIIFSMPLNKSPGPDGYTVEFFRSTWTVIGSDLTVAIQSFFKFGFLPKGVNATILALIPKKTDASVMKDYRPISCCNVLYKIISKILAKRLKVLLPSFIAPNQSAFIKDRLLMENLLLATELVKDYHKDGVSPRCAMKIDISKAFDSVQWPFLLNVLTALNLPEKFVHWIHLCVSTASFSVQVNGDLAGFFKSERGLRQGCSLSPYLFVICMNVLSSLLDRAAAMRKFGYHPRCKNMKLTHLCFADDIMVFSDGKITSMEGILQVFKDFAKVSGLSISLEKSTLFLAGVSNLSREVILTRFPFDVGSLPVRYLGLPLLTKRMSLDDCLPLLEKIRARISSWKHRLLSYAGRLQLLSSVIASLTNFWISAFRLPSACVREIEKICAAFLWSGPELNPRKNKVTWKDVCKPKSEGGLGLKSIVEMNKVSCFKLIWRIVSCTDSLWVNWIRRELIRSASFWSVKENANKGSWMWRKLLKYRPQAKEFHSVEVRSGLQTSFWYDAWSPFGRLYERLGDRGFIDLGISSDATVASVVVNHRSRRRRLPLLTSIDMEIAKIKEKGQNLGHDIVLWKSSDNKFKPRFASSNTWQQIRHADQKVSWYKGVWFSDSIPKFSFLLWLAVRNRLSTGERMLAWNRAVNPSCVLCNAPMETLEHLFFACSYSSQIWKALTNQLLTRHYSLNLWEILSSLSTPTFKGTICYILRLVLQATVHSIWMERNRRRHGELSSSAEQLIKLIDRIVLLMLCGEFMEAYETIVPLYVLQAFGVSVHCVSPGRKTGDKCVMAAHDLLGLEIYTELVVDHLTLNANFADVIPDQYDAIIIPGGRFTELLSADEKCVSLVARFAELKKLIFTSCHSQLFLAAAGLLTGGMKCTAFESMKPLIELSGGAWWQQAGVQTLFDITDCVKDGNFVSTMGWPTLGHSLKVLFESLGSKISCSKENHQPSLLFLIGDCVEDYSINVPFKAFQALGCKVDAVTPTKKRGEKCATIVHDLEDGRQLPTEKFGHNFYVTVAWDDVSVDDYDCIVVPGGRSPELLVMNPKAIELVKTFVEKGKFVAAIGMGNWLLAATGVLKKKRCASSYGTKVAMKVAGGEIVESERCVTDDKLITAASTSDLPDFLYALSTALGLSVVF</sequence>
<evidence type="ECO:0000313" key="3">
    <source>
        <dbReference type="Proteomes" id="UP000694240"/>
    </source>
</evidence>
<dbReference type="Pfam" id="PF13966">
    <property type="entry name" value="zf-RVT"/>
    <property type="match status" value="1"/>
</dbReference>
<evidence type="ECO:0000259" key="1">
    <source>
        <dbReference type="PROSITE" id="PS50878"/>
    </source>
</evidence>
<dbReference type="Pfam" id="PF01965">
    <property type="entry name" value="DJ-1_PfpI"/>
    <property type="match status" value="2"/>
</dbReference>